<feature type="signal peptide" evidence="8">
    <location>
        <begin position="1"/>
        <end position="28"/>
    </location>
</feature>
<protein>
    <recommendedName>
        <fullName evidence="8 9">Outer membrane protein assembly factor BamA</fullName>
    </recommendedName>
</protein>
<keyword evidence="7 8" id="KW-0998">Cell outer membrane</keyword>
<dbReference type="PANTHER" id="PTHR12815">
    <property type="entry name" value="SORTING AND ASSEMBLY MACHINERY SAMM50 PROTEIN FAMILY MEMBER"/>
    <property type="match status" value="1"/>
</dbReference>
<feature type="domain" description="POTRA" evidence="11">
    <location>
        <begin position="140"/>
        <end position="207"/>
    </location>
</feature>
<dbReference type="InterPro" id="IPR039910">
    <property type="entry name" value="D15-like"/>
</dbReference>
<evidence type="ECO:0000256" key="3">
    <source>
        <dbReference type="ARBA" id="ARBA00022692"/>
    </source>
</evidence>
<feature type="region of interest" description="Disordered" evidence="10">
    <location>
        <begin position="28"/>
        <end position="104"/>
    </location>
</feature>
<evidence type="ECO:0000256" key="9">
    <source>
        <dbReference type="NCBIfam" id="TIGR03303"/>
    </source>
</evidence>
<dbReference type="RefSeq" id="WP_377055284.1">
    <property type="nucleotide sequence ID" value="NZ_JBHLVZ010000084.1"/>
</dbReference>
<keyword evidence="6 8" id="KW-0472">Membrane</keyword>
<dbReference type="InterPro" id="IPR000184">
    <property type="entry name" value="Bac_surfAg_D15"/>
</dbReference>
<dbReference type="PROSITE" id="PS51779">
    <property type="entry name" value="POTRA"/>
    <property type="match status" value="3"/>
</dbReference>
<dbReference type="Proteomes" id="UP001589789">
    <property type="component" value="Unassembled WGS sequence"/>
</dbReference>
<feature type="domain" description="POTRA" evidence="11">
    <location>
        <begin position="208"/>
        <end position="285"/>
    </location>
</feature>
<keyword evidence="3 8" id="KW-0812">Transmembrane</keyword>
<evidence type="ECO:0000313" key="12">
    <source>
        <dbReference type="EMBL" id="MFC0388665.1"/>
    </source>
</evidence>
<dbReference type="HAMAP" id="MF_01430">
    <property type="entry name" value="OM_assembly_BamA"/>
    <property type="match status" value="1"/>
</dbReference>
<comment type="similarity">
    <text evidence="8">Belongs to the BamA family.</text>
</comment>
<dbReference type="PANTHER" id="PTHR12815:SF23">
    <property type="entry name" value="OUTER MEMBRANE PROTEIN ASSEMBLY FACTOR BAMA"/>
    <property type="match status" value="1"/>
</dbReference>
<dbReference type="Pfam" id="PF07244">
    <property type="entry name" value="POTRA"/>
    <property type="match status" value="5"/>
</dbReference>
<accession>A0ABV6IYG0</accession>
<dbReference type="PIRSF" id="PIRSF006076">
    <property type="entry name" value="OM_assembly_OMP85"/>
    <property type="match status" value="1"/>
</dbReference>
<comment type="caution">
    <text evidence="12">The sequence shown here is derived from an EMBL/GenBank/DDBJ whole genome shotgun (WGS) entry which is preliminary data.</text>
</comment>
<dbReference type="NCBIfam" id="TIGR03303">
    <property type="entry name" value="OM_YaeT"/>
    <property type="match status" value="1"/>
</dbReference>
<reference evidence="12 13" key="1">
    <citation type="submission" date="2024-09" db="EMBL/GenBank/DDBJ databases">
        <authorList>
            <person name="Sun Q."/>
            <person name="Mori K."/>
        </authorList>
    </citation>
    <scope>NUCLEOTIDE SEQUENCE [LARGE SCALE GENOMIC DNA]</scope>
    <source>
        <strain evidence="12 13">CCM 7468</strain>
    </source>
</reference>
<evidence type="ECO:0000256" key="10">
    <source>
        <dbReference type="SAM" id="MobiDB-lite"/>
    </source>
</evidence>
<feature type="domain" description="POTRA" evidence="11">
    <location>
        <begin position="461"/>
        <end position="534"/>
    </location>
</feature>
<evidence type="ECO:0000256" key="8">
    <source>
        <dbReference type="HAMAP-Rule" id="MF_01430"/>
    </source>
</evidence>
<comment type="subunit">
    <text evidence="8">Part of the Bam complex.</text>
</comment>
<keyword evidence="13" id="KW-1185">Reference proteome</keyword>
<evidence type="ECO:0000256" key="4">
    <source>
        <dbReference type="ARBA" id="ARBA00022729"/>
    </source>
</evidence>
<dbReference type="Pfam" id="PF01103">
    <property type="entry name" value="Omp85"/>
    <property type="match status" value="1"/>
</dbReference>
<dbReference type="InterPro" id="IPR010827">
    <property type="entry name" value="BamA/TamA_POTRA"/>
</dbReference>
<feature type="chain" id="PRO_5044923524" description="Outer membrane protein assembly factor BamA" evidence="8">
    <location>
        <begin position="29"/>
        <end position="875"/>
    </location>
</feature>
<proteinExistence type="inferred from homology"/>
<evidence type="ECO:0000256" key="2">
    <source>
        <dbReference type="ARBA" id="ARBA00022452"/>
    </source>
</evidence>
<dbReference type="InterPro" id="IPR023707">
    <property type="entry name" value="OM_assembly_BamA"/>
</dbReference>
<evidence type="ECO:0000256" key="1">
    <source>
        <dbReference type="ARBA" id="ARBA00004370"/>
    </source>
</evidence>
<feature type="compositionally biased region" description="Low complexity" evidence="10">
    <location>
        <begin position="89"/>
        <end position="101"/>
    </location>
</feature>
<dbReference type="Gene3D" id="3.10.20.310">
    <property type="entry name" value="membrane protein fhac"/>
    <property type="match status" value="5"/>
</dbReference>
<evidence type="ECO:0000256" key="6">
    <source>
        <dbReference type="ARBA" id="ARBA00023136"/>
    </source>
</evidence>
<dbReference type="Gene3D" id="2.40.160.50">
    <property type="entry name" value="membrane protein fhac: a member of the omp85/tpsb transporter family"/>
    <property type="match status" value="1"/>
</dbReference>
<organism evidence="12 13">
    <name type="scientific">Muricoccus vinaceus</name>
    <dbReference type="NCBI Taxonomy" id="424704"/>
    <lineage>
        <taxon>Bacteria</taxon>
        <taxon>Pseudomonadati</taxon>
        <taxon>Pseudomonadota</taxon>
        <taxon>Alphaproteobacteria</taxon>
        <taxon>Acetobacterales</taxon>
        <taxon>Roseomonadaceae</taxon>
        <taxon>Muricoccus</taxon>
    </lineage>
</organism>
<comment type="subcellular location">
    <subcellularLocation>
        <location evidence="8">Cell outer membrane</location>
    </subcellularLocation>
    <subcellularLocation>
        <location evidence="1">Membrane</location>
    </subcellularLocation>
</comment>
<name>A0ABV6IYG0_9PROT</name>
<keyword evidence="5 8" id="KW-0677">Repeat</keyword>
<dbReference type="InterPro" id="IPR034746">
    <property type="entry name" value="POTRA"/>
</dbReference>
<comment type="function">
    <text evidence="8">Part of the outer membrane protein assembly complex, which is involved in assembly and insertion of beta-barrel proteins into the outer membrane.</text>
</comment>
<dbReference type="EMBL" id="JBHLVZ010000084">
    <property type="protein sequence ID" value="MFC0388665.1"/>
    <property type="molecule type" value="Genomic_DNA"/>
</dbReference>
<keyword evidence="4 8" id="KW-0732">Signal</keyword>
<evidence type="ECO:0000313" key="13">
    <source>
        <dbReference type="Proteomes" id="UP001589789"/>
    </source>
</evidence>
<sequence length="875" mass="96441" precursor="true">MHVSPFSRAFLLAATCLVPVLAPPMAEARPARGGHPADEAPATGTRASAPALAERRQPAHAAPHQGVTQRPRNTRPAAHQAAAKRRAAPRAPVRVSEAAEAPRPRAARTYLAAGDPVRRPGAPAAVRLAQARGPARPATGVVQAIDVQGNQRIEAETIRSYMLLQPGDAFEGDRLDRSLRTLYATGLFRDVRVSRQGDRIQVQVEENPIVSRIAFEGNSKLSDDVLRNAVQLRARSVFTPQAAQSDRSRVLDLYASRGRLSATVEPKIIQLDQNRVDVVFEINEGEIALVSRINFVGNRSFSDSRLKEIVATREAAWYRPFSSSDTYDPERLNFDRELLRRYYLRQGFADVNVTASTAELTPDRSGFFVTYVVEEGRRYRFGKVDVTSALRNVRADQLRPEVNVASGEQYDGELVERISETMSDRANALGAPFVEVTPRIVRNTEAGTVDITFEVKEGNRLYVERIDVTGNVRTQDRVVRREFRLAEGDAFNAAQVRRSRQRIRDLGYFSDATINTSPGSAPDRVILGANVTERATGEVSLGGGYSTDAGALADVGLRERNLLGTGIDARINGVLAQRRSQLDLSVTDPSFLDRNLAVGADVFYINRDLRSYSGYQERRYGFALRAGYEYNEFLRQSFSYTLSQRNIFSVVDNVSRYISEQQGETLLSQVGQTLTYDRRDSRLDPRTGYLVRIGTDVAGLGGDVSYVRGRVDGSYYIPFERLLGDPNYVLAILGSVGYLEPFGGKNERIVDRFFLGGENLRGFQTAGAGPRDISTSTRDSLGGRFLYTQTTEFRFPLPIPEEIGITGRAFVDVGGLSGSSTGPGVVDESSPRVGAGIGVSWRSPFGLINLDFGQAVVKKSYDETQVFRFGFGTRF</sequence>
<keyword evidence="2 8" id="KW-1134">Transmembrane beta strand</keyword>
<evidence type="ECO:0000256" key="7">
    <source>
        <dbReference type="ARBA" id="ARBA00023237"/>
    </source>
</evidence>
<evidence type="ECO:0000256" key="5">
    <source>
        <dbReference type="ARBA" id="ARBA00022737"/>
    </source>
</evidence>
<gene>
    <name evidence="8 12" type="primary">bamA</name>
    <name evidence="12" type="ORF">ACFFIC_24420</name>
</gene>
<evidence type="ECO:0000259" key="11">
    <source>
        <dbReference type="PROSITE" id="PS51779"/>
    </source>
</evidence>